<sequence>MNRRHFLKASALATSLYSGLSLASDTPAKKTKPVFVLVHGSFQGGWAWQDVKAILQARGYCVYTPTCTGCGERVHLSQPDVGLNTHIDDIANVIKFEELDNIILAGHSYSGLTITGVADRYRDKIKHLVYFDALIPREGVMSGVMRDPVTGELPASWLKYAEKFEDGYKMNFWASYPAKMLVPESETEIIARLKRLITTHPVRQWTDVLTLENGGWQGLPRSYIHCVGQTYHKSSERMVAPAREPGWNFLEMNIPRNGMMTHPKLLADTFEQIALS</sequence>
<dbReference type="Proteomes" id="UP000176037">
    <property type="component" value="Unassembled WGS sequence"/>
</dbReference>
<name>A0A1E8FBT5_9ALTE</name>
<dbReference type="PANTHER" id="PTHR10992">
    <property type="entry name" value="METHYLESTERASE FAMILY MEMBER"/>
    <property type="match status" value="1"/>
</dbReference>
<dbReference type="Gene3D" id="3.40.50.1820">
    <property type="entry name" value="alpha/beta hydrolase"/>
    <property type="match status" value="1"/>
</dbReference>
<dbReference type="PANTHER" id="PTHR10992:SF1086">
    <property type="entry name" value="AB HYDROLASE-1 DOMAIN-CONTAINING PROTEIN"/>
    <property type="match status" value="1"/>
</dbReference>
<dbReference type="SUPFAM" id="SSF53474">
    <property type="entry name" value="alpha/beta-Hydrolases"/>
    <property type="match status" value="1"/>
</dbReference>
<feature type="chain" id="PRO_5009214004" description="AB hydrolase-1 domain-containing protein" evidence="1">
    <location>
        <begin position="24"/>
        <end position="276"/>
    </location>
</feature>
<evidence type="ECO:0000256" key="1">
    <source>
        <dbReference type="SAM" id="SignalP"/>
    </source>
</evidence>
<dbReference type="AlphaFoldDB" id="A0A1E8FBT5"/>
<dbReference type="GO" id="GO:0080032">
    <property type="term" value="F:methyl jasmonate esterase activity"/>
    <property type="evidence" value="ECO:0007669"/>
    <property type="project" value="TreeGrafter"/>
</dbReference>
<dbReference type="GO" id="GO:0080030">
    <property type="term" value="F:methyl indole-3-acetate esterase activity"/>
    <property type="evidence" value="ECO:0007669"/>
    <property type="project" value="TreeGrafter"/>
</dbReference>
<dbReference type="EMBL" id="MJIC01000015">
    <property type="protein sequence ID" value="OFI33369.1"/>
    <property type="molecule type" value="Genomic_DNA"/>
</dbReference>
<keyword evidence="1" id="KW-0732">Signal</keyword>
<dbReference type="OrthoDB" id="8476759at2"/>
<gene>
    <name evidence="3" type="ORF">BFC17_03655</name>
</gene>
<evidence type="ECO:0000313" key="4">
    <source>
        <dbReference type="Proteomes" id="UP000176037"/>
    </source>
</evidence>
<dbReference type="InterPro" id="IPR000073">
    <property type="entry name" value="AB_hydrolase_1"/>
</dbReference>
<organism evidence="3 4">
    <name type="scientific">Alteromonas lipolytica</name>
    <dbReference type="NCBI Taxonomy" id="1856405"/>
    <lineage>
        <taxon>Bacteria</taxon>
        <taxon>Pseudomonadati</taxon>
        <taxon>Pseudomonadota</taxon>
        <taxon>Gammaproteobacteria</taxon>
        <taxon>Alteromonadales</taxon>
        <taxon>Alteromonadaceae</taxon>
        <taxon>Alteromonas/Salinimonas group</taxon>
        <taxon>Alteromonas</taxon>
    </lineage>
</organism>
<comment type="caution">
    <text evidence="3">The sequence shown here is derived from an EMBL/GenBank/DDBJ whole genome shotgun (WGS) entry which is preliminary data.</text>
</comment>
<protein>
    <recommendedName>
        <fullName evidence="2">AB hydrolase-1 domain-containing protein</fullName>
    </recommendedName>
</protein>
<dbReference type="InterPro" id="IPR029058">
    <property type="entry name" value="AB_hydrolase_fold"/>
</dbReference>
<evidence type="ECO:0000313" key="3">
    <source>
        <dbReference type="EMBL" id="OFI33369.1"/>
    </source>
</evidence>
<feature type="signal peptide" evidence="1">
    <location>
        <begin position="1"/>
        <end position="23"/>
    </location>
</feature>
<evidence type="ECO:0000259" key="2">
    <source>
        <dbReference type="Pfam" id="PF12697"/>
    </source>
</evidence>
<dbReference type="Pfam" id="PF12697">
    <property type="entry name" value="Abhydrolase_6"/>
    <property type="match status" value="1"/>
</dbReference>
<dbReference type="RefSeq" id="WP_070177745.1">
    <property type="nucleotide sequence ID" value="NZ_BMJR01000002.1"/>
</dbReference>
<accession>A0A1E8FBT5</accession>
<feature type="domain" description="AB hydrolase-1" evidence="2">
    <location>
        <begin position="35"/>
        <end position="229"/>
    </location>
</feature>
<reference evidence="3 4" key="1">
    <citation type="submission" date="2016-09" db="EMBL/GenBank/DDBJ databases">
        <title>Alteromonas lipolytica, a new species isolated from sea water.</title>
        <authorList>
            <person name="Wu Y.-H."/>
            <person name="Cheng H."/>
            <person name="Xu X.-W."/>
        </authorList>
    </citation>
    <scope>NUCLEOTIDE SEQUENCE [LARGE SCALE GENOMIC DNA]</scope>
    <source>
        <strain evidence="3 4">JW12</strain>
    </source>
</reference>
<dbReference type="STRING" id="1856405.BFC17_03655"/>
<dbReference type="InterPro" id="IPR045889">
    <property type="entry name" value="MES/HNL"/>
</dbReference>
<proteinExistence type="predicted"/>
<keyword evidence="4" id="KW-1185">Reference proteome</keyword>